<dbReference type="Proteomes" id="UP000273158">
    <property type="component" value="Unassembled WGS sequence"/>
</dbReference>
<dbReference type="GO" id="GO:0006355">
    <property type="term" value="P:regulation of DNA-templated transcription"/>
    <property type="evidence" value="ECO:0007669"/>
    <property type="project" value="InterPro"/>
</dbReference>
<protein>
    <recommendedName>
        <fullName evidence="1">Antitoxin FitA-like ribbon-helix-helix domain-containing protein</fullName>
    </recommendedName>
</protein>
<keyword evidence="3" id="KW-1185">Reference proteome</keyword>
<dbReference type="Pfam" id="PF22513">
    <property type="entry name" value="FitA-like_RHH"/>
    <property type="match status" value="1"/>
</dbReference>
<organism evidence="2 3">
    <name type="scientific">Microbacterium telephonicum</name>
    <dbReference type="NCBI Taxonomy" id="1714841"/>
    <lineage>
        <taxon>Bacteria</taxon>
        <taxon>Bacillati</taxon>
        <taxon>Actinomycetota</taxon>
        <taxon>Actinomycetes</taxon>
        <taxon>Micrococcales</taxon>
        <taxon>Microbacteriaceae</taxon>
        <taxon>Microbacterium</taxon>
    </lineage>
</organism>
<dbReference type="AlphaFoldDB" id="A0A498BRX7"/>
<comment type="caution">
    <text evidence="2">The sequence shown here is derived from an EMBL/GenBank/DDBJ whole genome shotgun (WGS) entry which is preliminary data.</text>
</comment>
<dbReference type="InterPro" id="IPR010985">
    <property type="entry name" value="Ribbon_hlx_hlx"/>
</dbReference>
<reference evidence="2 3" key="1">
    <citation type="journal article" date="2015" name="Stand. Genomic Sci.">
        <title>Genomic Encyclopedia of Bacterial and Archaeal Type Strains, Phase III: the genomes of soil and plant-associated and newly described type strains.</title>
        <authorList>
            <person name="Whitman W.B."/>
            <person name="Woyke T."/>
            <person name="Klenk H.P."/>
            <person name="Zhou Y."/>
            <person name="Lilburn T.G."/>
            <person name="Beck B.J."/>
            <person name="De Vos P."/>
            <person name="Vandamme P."/>
            <person name="Eisen J.A."/>
            <person name="Garrity G."/>
            <person name="Hugenholtz P."/>
            <person name="Kyrpides N.C."/>
        </authorList>
    </citation>
    <scope>NUCLEOTIDE SEQUENCE [LARGE SCALE GENOMIC DNA]</scope>
    <source>
        <strain evidence="2 3">S2T63</strain>
    </source>
</reference>
<evidence type="ECO:0000313" key="2">
    <source>
        <dbReference type="EMBL" id="RLK46655.1"/>
    </source>
</evidence>
<proteinExistence type="predicted"/>
<sequence>MTTIQVRNVSEETSRALKAKAALEGRSLSDYLLRELDRLATRPSRAELLERIAGRGVATLEPAAQVLAEQRPGR</sequence>
<gene>
    <name evidence="2" type="ORF">C7474_2840</name>
</gene>
<evidence type="ECO:0000313" key="3">
    <source>
        <dbReference type="Proteomes" id="UP000273158"/>
    </source>
</evidence>
<evidence type="ECO:0000259" key="1">
    <source>
        <dbReference type="Pfam" id="PF22513"/>
    </source>
</evidence>
<name>A0A498BRX7_9MICO</name>
<dbReference type="EMBL" id="RCDB01000004">
    <property type="protein sequence ID" value="RLK46655.1"/>
    <property type="molecule type" value="Genomic_DNA"/>
</dbReference>
<feature type="domain" description="Antitoxin FitA-like ribbon-helix-helix" evidence="1">
    <location>
        <begin position="3"/>
        <end position="38"/>
    </location>
</feature>
<dbReference type="SUPFAM" id="SSF47598">
    <property type="entry name" value="Ribbon-helix-helix"/>
    <property type="match status" value="1"/>
</dbReference>
<accession>A0A498BRX7</accession>
<dbReference type="RefSeq" id="WP_199692474.1">
    <property type="nucleotide sequence ID" value="NZ_RCDB01000004.1"/>
</dbReference>
<dbReference type="InterPro" id="IPR053853">
    <property type="entry name" value="FitA-like_RHH"/>
</dbReference>